<dbReference type="RefSeq" id="WP_000628840.1">
    <property type="nucleotide sequence ID" value="NZ_JAGKLY010000009.1"/>
</dbReference>
<dbReference type="Gene3D" id="1.10.10.10">
    <property type="entry name" value="Winged helix-like DNA-binding domain superfamily/Winged helix DNA-binding domain"/>
    <property type="match status" value="1"/>
</dbReference>
<dbReference type="AlphaFoldDB" id="A0A8I2DCB6"/>
<comment type="similarity">
    <text evidence="1">Belongs to the transposase IS21/IS408/IS1162 family.</text>
</comment>
<dbReference type="Proteomes" id="UP000674270">
    <property type="component" value="Unassembled WGS sequence"/>
</dbReference>
<dbReference type="Pfam" id="PF00665">
    <property type="entry name" value="rve"/>
    <property type="match status" value="1"/>
</dbReference>
<dbReference type="InterPro" id="IPR017894">
    <property type="entry name" value="HTH_IS21_transposase_type"/>
</dbReference>
<dbReference type="SUPFAM" id="SSF53098">
    <property type="entry name" value="Ribonuclease H-like"/>
    <property type="match status" value="1"/>
</dbReference>
<protein>
    <submittedName>
        <fullName evidence="7">IS21 family transposase</fullName>
    </submittedName>
</protein>
<dbReference type="InterPro" id="IPR012337">
    <property type="entry name" value="RNaseH-like_sf"/>
</dbReference>
<dbReference type="InterPro" id="IPR001584">
    <property type="entry name" value="Integrase_cat-core"/>
</dbReference>
<dbReference type="EMBL" id="JAGKLY010000009">
    <property type="protein sequence ID" value="MBQ0270072.1"/>
    <property type="molecule type" value="Genomic_DNA"/>
</dbReference>
<dbReference type="InterPro" id="IPR036397">
    <property type="entry name" value="RNaseH_sf"/>
</dbReference>
<keyword evidence="2" id="KW-0815">Transposition</keyword>
<dbReference type="PROSITE" id="PS50531">
    <property type="entry name" value="HTH_IS21"/>
    <property type="match status" value="1"/>
</dbReference>
<dbReference type="GeneID" id="93521188"/>
<evidence type="ECO:0000256" key="1">
    <source>
        <dbReference type="ARBA" id="ARBA00009277"/>
    </source>
</evidence>
<comment type="caution">
    <text evidence="7">The sequence shown here is derived from an EMBL/GenBank/DDBJ whole genome shotgun (WGS) entry which is preliminary data.</text>
</comment>
<gene>
    <name evidence="7" type="primary">istA</name>
    <name evidence="7" type="ORF">J7T18_17370</name>
</gene>
<evidence type="ECO:0000259" key="6">
    <source>
        <dbReference type="PROSITE" id="PS50994"/>
    </source>
</evidence>
<keyword evidence="4" id="KW-0233">DNA recombination</keyword>
<organism evidence="7 8">
    <name type="scientific">Providencia huaxiensis</name>
    <dbReference type="NCBI Taxonomy" id="2027290"/>
    <lineage>
        <taxon>Bacteria</taxon>
        <taxon>Pseudomonadati</taxon>
        <taxon>Pseudomonadota</taxon>
        <taxon>Gammaproteobacteria</taxon>
        <taxon>Enterobacterales</taxon>
        <taxon>Morganellaceae</taxon>
        <taxon>Providencia</taxon>
    </lineage>
</organism>
<dbReference type="GO" id="GO:0015074">
    <property type="term" value="P:DNA integration"/>
    <property type="evidence" value="ECO:0007669"/>
    <property type="project" value="InterPro"/>
</dbReference>
<feature type="domain" description="Integrase catalytic" evidence="6">
    <location>
        <begin position="114"/>
        <end position="295"/>
    </location>
</feature>
<dbReference type="InterPro" id="IPR036388">
    <property type="entry name" value="WH-like_DNA-bd_sf"/>
</dbReference>
<dbReference type="GO" id="GO:0006310">
    <property type="term" value="P:DNA recombination"/>
    <property type="evidence" value="ECO:0007669"/>
    <property type="project" value="UniProtKB-KW"/>
</dbReference>
<evidence type="ECO:0000256" key="3">
    <source>
        <dbReference type="ARBA" id="ARBA00023125"/>
    </source>
</evidence>
<feature type="domain" description="HTH IS21-type" evidence="5">
    <location>
        <begin position="5"/>
        <end position="67"/>
    </location>
</feature>
<evidence type="ECO:0000313" key="8">
    <source>
        <dbReference type="Proteomes" id="UP000674270"/>
    </source>
</evidence>
<evidence type="ECO:0000313" key="7">
    <source>
        <dbReference type="EMBL" id="MBQ0270072.1"/>
    </source>
</evidence>
<accession>A0A8I2DCB6</accession>
<dbReference type="GO" id="GO:0032196">
    <property type="term" value="P:transposition"/>
    <property type="evidence" value="ECO:0007669"/>
    <property type="project" value="UniProtKB-KW"/>
</dbReference>
<name>A0A8I2DCB6_9GAMM</name>
<dbReference type="PROSITE" id="PS50994">
    <property type="entry name" value="INTEGRASE"/>
    <property type="match status" value="1"/>
</dbReference>
<keyword evidence="3" id="KW-0238">DNA-binding</keyword>
<dbReference type="Gene3D" id="3.30.420.10">
    <property type="entry name" value="Ribonuclease H-like superfamily/Ribonuclease H"/>
    <property type="match status" value="1"/>
</dbReference>
<dbReference type="PANTHER" id="PTHR35004">
    <property type="entry name" value="TRANSPOSASE RV3428C-RELATED"/>
    <property type="match status" value="1"/>
</dbReference>
<dbReference type="NCBIfam" id="NF033546">
    <property type="entry name" value="transpos_IS21"/>
    <property type="match status" value="1"/>
</dbReference>
<sequence length="346" mass="39758">MITKEIFVDIHVRFIQGQSIRKIARELGISRNTVKHHLQQQQMPTYTRRAPKQTKLAPFEPYLIQRIQLAKPDWIPATVLFDELCQRGYQGGIAQLRRFVCQFKPIIAPEPIVRFETPPGQQMQIDFTTIRRSKQTLKAFVATLSYSRACYVKFFDNERASAWQQGLKEAFDYFGGVPQQVLCDNAKTLIVKRDAYAEGEHKLHVEMLQMSKDYGFKLTACQPYRAKTKGKVERFNHYLKNSFIVPLKAELRAQNLELDVEIANAKIGPWLQRIAHQRRHGTTQEKPADRLVDEVKFLQPLPAVVEHVISTGSSLNIPVVPPHGSVNLQHPIKVYDALLEENYVTA</sequence>
<dbReference type="GO" id="GO:0003677">
    <property type="term" value="F:DNA binding"/>
    <property type="evidence" value="ECO:0007669"/>
    <property type="project" value="UniProtKB-KW"/>
</dbReference>
<evidence type="ECO:0000259" key="5">
    <source>
        <dbReference type="PROSITE" id="PS50531"/>
    </source>
</evidence>
<dbReference type="PANTHER" id="PTHR35004:SF6">
    <property type="entry name" value="TRANSPOSASE"/>
    <property type="match status" value="1"/>
</dbReference>
<reference evidence="7" key="1">
    <citation type="submission" date="2021-03" db="EMBL/GenBank/DDBJ databases">
        <authorList>
            <person name="Stanton E."/>
        </authorList>
    </citation>
    <scope>NUCLEOTIDE SEQUENCE</scope>
    <source>
        <strain evidence="7">2020EL-00113</strain>
    </source>
</reference>
<evidence type="ECO:0000256" key="2">
    <source>
        <dbReference type="ARBA" id="ARBA00022578"/>
    </source>
</evidence>
<proteinExistence type="inferred from homology"/>
<evidence type="ECO:0000256" key="4">
    <source>
        <dbReference type="ARBA" id="ARBA00023172"/>
    </source>
</evidence>